<dbReference type="InterPro" id="IPR006292">
    <property type="entry name" value="RNase_D"/>
</dbReference>
<keyword evidence="3 6" id="KW-0540">Nuclease</keyword>
<dbReference type="SUPFAM" id="SSF47819">
    <property type="entry name" value="HRDC-like"/>
    <property type="match status" value="2"/>
</dbReference>
<dbReference type="GO" id="GO:0003676">
    <property type="term" value="F:nucleic acid binding"/>
    <property type="evidence" value="ECO:0007669"/>
    <property type="project" value="InterPro"/>
</dbReference>
<proteinExistence type="inferred from homology"/>
<keyword evidence="2 6" id="KW-0819">tRNA processing</keyword>
<dbReference type="InterPro" id="IPR051086">
    <property type="entry name" value="RNase_D-like"/>
</dbReference>
<dbReference type="EC" id="3.1.13.5" evidence="6"/>
<dbReference type="GO" id="GO:0005737">
    <property type="term" value="C:cytoplasm"/>
    <property type="evidence" value="ECO:0007669"/>
    <property type="project" value="UniProtKB-SubCell"/>
</dbReference>
<dbReference type="EMBL" id="JABFCX010000002">
    <property type="protein sequence ID" value="NNU16352.1"/>
    <property type="molecule type" value="Genomic_DNA"/>
</dbReference>
<dbReference type="InterPro" id="IPR002121">
    <property type="entry name" value="HRDC_dom"/>
</dbReference>
<dbReference type="InterPro" id="IPR044876">
    <property type="entry name" value="HRDC_dom_sf"/>
</dbReference>
<evidence type="ECO:0000313" key="8">
    <source>
        <dbReference type="EMBL" id="NNU16352.1"/>
    </source>
</evidence>
<dbReference type="SMART" id="SM00474">
    <property type="entry name" value="35EXOc"/>
    <property type="match status" value="1"/>
</dbReference>
<sequence length="384" mass="43681">MKVITDTEELKGFCERAKSFDYVTVDTEFLREKTYYAQLCLIQAATTNEAVIIDPLAEGIDLASFFELMQHEATVKVFHAARQDLEIFVHLSGEIPKPLFDTQIAAMVFGFGDQVGYEPLVRDLTGHQVDKGSRFTDWSRRPLSDKQLTYALGDVTHLRDVYEALRKRLDETGRSPWVEEELQQLYDIELYRTEPTEAWKRLKMRNVRPKELGPLMKIAEWREREAQQRNVPRARIIKDDVIFEVGRARPGSVKELGALRSVPQGFERSAMAKGLLEAVAEGIAIPHEELPKLATRSREQAPPDVVDLLRVLLKRQCEKHEVAPKLLASSSDLDALALSDQADIPALKGWRHEVFGEMALRLKNGELALSLDGRRVKLVDHQTD</sequence>
<evidence type="ECO:0000256" key="4">
    <source>
        <dbReference type="ARBA" id="ARBA00022801"/>
    </source>
</evidence>
<gene>
    <name evidence="6 8" type="primary">rnd</name>
    <name evidence="8" type="ORF">HK107_08470</name>
</gene>
<evidence type="ECO:0000256" key="1">
    <source>
        <dbReference type="ARBA" id="ARBA00022490"/>
    </source>
</evidence>
<comment type="subcellular location">
    <subcellularLocation>
        <location evidence="6">Cytoplasm</location>
    </subcellularLocation>
</comment>
<comment type="cofactor">
    <cofactor evidence="6">
        <name>a divalent metal cation</name>
        <dbReference type="ChEBI" id="CHEBI:60240"/>
    </cofactor>
</comment>
<dbReference type="GO" id="GO:0042780">
    <property type="term" value="P:tRNA 3'-end processing"/>
    <property type="evidence" value="ECO:0007669"/>
    <property type="project" value="UniProtKB-UniRule"/>
</dbReference>
<keyword evidence="9" id="KW-1185">Reference proteome</keyword>
<dbReference type="HAMAP" id="MF_01899">
    <property type="entry name" value="RNase_D"/>
    <property type="match status" value="1"/>
</dbReference>
<comment type="similarity">
    <text evidence="6">Belongs to the RNase D family.</text>
</comment>
<name>A0A7Y3RLL4_9PROT</name>
<dbReference type="Gene3D" id="1.10.150.80">
    <property type="entry name" value="HRDC domain"/>
    <property type="match status" value="1"/>
</dbReference>
<dbReference type="GO" id="GO:0033890">
    <property type="term" value="F:ribonuclease D activity"/>
    <property type="evidence" value="ECO:0007669"/>
    <property type="project" value="UniProtKB-UniRule"/>
</dbReference>
<dbReference type="InterPro" id="IPR012337">
    <property type="entry name" value="RNaseH-like_sf"/>
</dbReference>
<keyword evidence="1 6" id="KW-0963">Cytoplasm</keyword>
<evidence type="ECO:0000313" key="9">
    <source>
        <dbReference type="Proteomes" id="UP000536835"/>
    </source>
</evidence>
<keyword evidence="5 6" id="KW-0269">Exonuclease</keyword>
<dbReference type="Pfam" id="PF00570">
    <property type="entry name" value="HRDC"/>
    <property type="match status" value="1"/>
</dbReference>
<evidence type="ECO:0000256" key="5">
    <source>
        <dbReference type="ARBA" id="ARBA00022839"/>
    </source>
</evidence>
<dbReference type="GO" id="GO:0008408">
    <property type="term" value="F:3'-5' exonuclease activity"/>
    <property type="evidence" value="ECO:0007669"/>
    <property type="project" value="InterPro"/>
</dbReference>
<accession>A0A7Y3RLL4</accession>
<dbReference type="Gene3D" id="3.30.420.10">
    <property type="entry name" value="Ribonuclease H-like superfamily/Ribonuclease H"/>
    <property type="match status" value="1"/>
</dbReference>
<reference evidence="8 9" key="1">
    <citation type="submission" date="2020-05" db="EMBL/GenBank/DDBJ databases">
        <title>Parvularcula mediterraneae sp. nov., isolated from polypropylene straw from shallow seawater of the seashore of Laganas in Zakynthos island, Greece.</title>
        <authorList>
            <person name="Szabo I."/>
            <person name="Al-Omari J."/>
            <person name="Rado J."/>
            <person name="Szerdahelyi G.S."/>
        </authorList>
    </citation>
    <scope>NUCLEOTIDE SEQUENCE [LARGE SCALE GENOMIC DNA]</scope>
    <source>
        <strain evidence="8 9">ZS-1/3</strain>
    </source>
</reference>
<comment type="catalytic activity">
    <reaction evidence="6">
        <text>Exonucleolytic cleavage that removes extra residues from the 3'-terminus of tRNA to produce 5'-mononucleotides.</text>
        <dbReference type="EC" id="3.1.13.5"/>
    </reaction>
</comment>
<comment type="caution">
    <text evidence="8">The sequence shown here is derived from an EMBL/GenBank/DDBJ whole genome shotgun (WGS) entry which is preliminary data.</text>
</comment>
<protein>
    <recommendedName>
        <fullName evidence="6">Ribonuclease D</fullName>
        <shortName evidence="6">RNase D</shortName>
        <ecNumber evidence="6">3.1.13.5</ecNumber>
    </recommendedName>
</protein>
<dbReference type="PANTHER" id="PTHR47649:SF1">
    <property type="entry name" value="RIBONUCLEASE D"/>
    <property type="match status" value="1"/>
</dbReference>
<dbReference type="GO" id="GO:0000166">
    <property type="term" value="F:nucleotide binding"/>
    <property type="evidence" value="ECO:0007669"/>
    <property type="project" value="InterPro"/>
</dbReference>
<dbReference type="InterPro" id="IPR002562">
    <property type="entry name" value="3'-5'_exonuclease_dom"/>
</dbReference>
<organism evidence="8 9">
    <name type="scientific">Parvularcula mediterranea</name>
    <dbReference type="NCBI Taxonomy" id="2732508"/>
    <lineage>
        <taxon>Bacteria</taxon>
        <taxon>Pseudomonadati</taxon>
        <taxon>Pseudomonadota</taxon>
        <taxon>Alphaproteobacteria</taxon>
        <taxon>Parvularculales</taxon>
        <taxon>Parvularculaceae</taxon>
        <taxon>Parvularcula</taxon>
    </lineage>
</organism>
<dbReference type="NCBIfam" id="TIGR01388">
    <property type="entry name" value="rnd"/>
    <property type="match status" value="1"/>
</dbReference>
<dbReference type="PANTHER" id="PTHR47649">
    <property type="entry name" value="RIBONUCLEASE D"/>
    <property type="match status" value="1"/>
</dbReference>
<feature type="domain" description="HRDC" evidence="7">
    <location>
        <begin position="208"/>
        <end position="289"/>
    </location>
</feature>
<dbReference type="InterPro" id="IPR036397">
    <property type="entry name" value="RNaseH_sf"/>
</dbReference>
<comment type="function">
    <text evidence="6">Exonuclease involved in the 3' processing of various precursor tRNAs. Initiates hydrolysis at the 3'-terminus of an RNA molecule and releases 5'-mononucleotides.</text>
</comment>
<dbReference type="Pfam" id="PF01612">
    <property type="entry name" value="DNA_pol_A_exo1"/>
    <property type="match status" value="1"/>
</dbReference>
<keyword evidence="4 6" id="KW-0378">Hydrolase</keyword>
<dbReference type="Proteomes" id="UP000536835">
    <property type="component" value="Unassembled WGS sequence"/>
</dbReference>
<dbReference type="PROSITE" id="PS50967">
    <property type="entry name" value="HRDC"/>
    <property type="match status" value="1"/>
</dbReference>
<dbReference type="RefSeq" id="WP_173198502.1">
    <property type="nucleotide sequence ID" value="NZ_JABFCX010000002.1"/>
</dbReference>
<evidence type="ECO:0000256" key="6">
    <source>
        <dbReference type="HAMAP-Rule" id="MF_01899"/>
    </source>
</evidence>
<dbReference type="InterPro" id="IPR010997">
    <property type="entry name" value="HRDC-like_sf"/>
</dbReference>
<evidence type="ECO:0000259" key="7">
    <source>
        <dbReference type="PROSITE" id="PS50967"/>
    </source>
</evidence>
<dbReference type="CDD" id="cd06142">
    <property type="entry name" value="RNaseD_exo"/>
    <property type="match status" value="1"/>
</dbReference>
<evidence type="ECO:0000256" key="3">
    <source>
        <dbReference type="ARBA" id="ARBA00022722"/>
    </source>
</evidence>
<dbReference type="AlphaFoldDB" id="A0A7Y3RLL4"/>
<dbReference type="SUPFAM" id="SSF53098">
    <property type="entry name" value="Ribonuclease H-like"/>
    <property type="match status" value="1"/>
</dbReference>
<evidence type="ECO:0000256" key="2">
    <source>
        <dbReference type="ARBA" id="ARBA00022694"/>
    </source>
</evidence>